<keyword evidence="3" id="KW-1185">Reference proteome</keyword>
<dbReference type="Proteomes" id="UP000001798">
    <property type="component" value="Chromosome 6"/>
</dbReference>
<name>A0A384JL06_BOTFB</name>
<evidence type="ECO:0000313" key="2">
    <source>
        <dbReference type="EMBL" id="ATZ51200.1"/>
    </source>
</evidence>
<accession>A0A384JL06</accession>
<dbReference type="RefSeq" id="XP_024549448.1">
    <property type="nucleotide sequence ID" value="XM_024693663.1"/>
</dbReference>
<feature type="transmembrane region" description="Helical" evidence="1">
    <location>
        <begin position="71"/>
        <end position="92"/>
    </location>
</feature>
<keyword evidence="1" id="KW-0812">Transmembrane</keyword>
<gene>
    <name evidence="2" type="ORF">BCIN_06g06230</name>
</gene>
<evidence type="ECO:0000256" key="1">
    <source>
        <dbReference type="SAM" id="Phobius"/>
    </source>
</evidence>
<reference evidence="2 3" key="3">
    <citation type="journal article" date="2017" name="Mol. Plant Pathol.">
        <title>A gapless genome sequence of the fungus Botrytis cinerea.</title>
        <authorList>
            <person name="Van Kan J.A."/>
            <person name="Stassen J.H."/>
            <person name="Mosbach A."/>
            <person name="Van Der Lee T.A."/>
            <person name="Faino L."/>
            <person name="Farmer A.D."/>
            <person name="Papasotiriou D.G."/>
            <person name="Zhou S."/>
            <person name="Seidl M.F."/>
            <person name="Cottam E."/>
            <person name="Edel D."/>
            <person name="Hahn M."/>
            <person name="Schwartz D.C."/>
            <person name="Dietrich R.A."/>
            <person name="Widdison S."/>
            <person name="Scalliet G."/>
        </authorList>
    </citation>
    <scope>NUCLEOTIDE SEQUENCE [LARGE SCALE GENOMIC DNA]</scope>
    <source>
        <strain evidence="2 3">B05.10</strain>
    </source>
</reference>
<keyword evidence="1" id="KW-1133">Transmembrane helix</keyword>
<evidence type="ECO:0000313" key="3">
    <source>
        <dbReference type="Proteomes" id="UP000001798"/>
    </source>
</evidence>
<organism evidence="2 3">
    <name type="scientific">Botryotinia fuckeliana (strain B05.10)</name>
    <name type="common">Noble rot fungus</name>
    <name type="synonym">Botrytis cinerea</name>
    <dbReference type="NCBI Taxonomy" id="332648"/>
    <lineage>
        <taxon>Eukaryota</taxon>
        <taxon>Fungi</taxon>
        <taxon>Dikarya</taxon>
        <taxon>Ascomycota</taxon>
        <taxon>Pezizomycotina</taxon>
        <taxon>Leotiomycetes</taxon>
        <taxon>Helotiales</taxon>
        <taxon>Sclerotiniaceae</taxon>
        <taxon>Botrytis</taxon>
    </lineage>
</organism>
<dbReference type="GeneID" id="36394274"/>
<reference evidence="2 3" key="2">
    <citation type="journal article" date="2012" name="Eukaryot. Cell">
        <title>Genome update of Botrytis cinerea strains B05.10 and T4.</title>
        <authorList>
            <person name="Staats M."/>
            <person name="van Kan J.A."/>
        </authorList>
    </citation>
    <scope>NUCLEOTIDE SEQUENCE [LARGE SCALE GENOMIC DNA]</scope>
    <source>
        <strain evidence="2 3">B05.10</strain>
    </source>
</reference>
<reference evidence="2 3" key="1">
    <citation type="journal article" date="2011" name="PLoS Genet.">
        <title>Genomic analysis of the necrotrophic fungal pathogens Sclerotinia sclerotiorum and Botrytis cinerea.</title>
        <authorList>
            <person name="Amselem J."/>
            <person name="Cuomo C.A."/>
            <person name="van Kan J.A."/>
            <person name="Viaud M."/>
            <person name="Benito E.P."/>
            <person name="Couloux A."/>
            <person name="Coutinho P.M."/>
            <person name="de Vries R.P."/>
            <person name="Dyer P.S."/>
            <person name="Fillinger S."/>
            <person name="Fournier E."/>
            <person name="Gout L."/>
            <person name="Hahn M."/>
            <person name="Kohn L."/>
            <person name="Lapalu N."/>
            <person name="Plummer K.M."/>
            <person name="Pradier J.M."/>
            <person name="Quevillon E."/>
            <person name="Sharon A."/>
            <person name="Simon A."/>
            <person name="ten Have A."/>
            <person name="Tudzynski B."/>
            <person name="Tudzynski P."/>
            <person name="Wincker P."/>
            <person name="Andrew M."/>
            <person name="Anthouard V."/>
            <person name="Beever R.E."/>
            <person name="Beffa R."/>
            <person name="Benoit I."/>
            <person name="Bouzid O."/>
            <person name="Brault B."/>
            <person name="Chen Z."/>
            <person name="Choquer M."/>
            <person name="Collemare J."/>
            <person name="Cotton P."/>
            <person name="Danchin E.G."/>
            <person name="Da Silva C."/>
            <person name="Gautier A."/>
            <person name="Giraud C."/>
            <person name="Giraud T."/>
            <person name="Gonzalez C."/>
            <person name="Grossetete S."/>
            <person name="Guldener U."/>
            <person name="Henrissat B."/>
            <person name="Howlett B.J."/>
            <person name="Kodira C."/>
            <person name="Kretschmer M."/>
            <person name="Lappartient A."/>
            <person name="Leroch M."/>
            <person name="Levis C."/>
            <person name="Mauceli E."/>
            <person name="Neuveglise C."/>
            <person name="Oeser B."/>
            <person name="Pearson M."/>
            <person name="Poulain J."/>
            <person name="Poussereau N."/>
            <person name="Quesneville H."/>
            <person name="Rascle C."/>
            <person name="Schumacher J."/>
            <person name="Segurens B."/>
            <person name="Sexton A."/>
            <person name="Silva E."/>
            <person name="Sirven C."/>
            <person name="Soanes D.M."/>
            <person name="Talbot N.J."/>
            <person name="Templeton M."/>
            <person name="Yandava C."/>
            <person name="Yarden O."/>
            <person name="Zeng Q."/>
            <person name="Rollins J.A."/>
            <person name="Lebrun M.H."/>
            <person name="Dickman M."/>
        </authorList>
    </citation>
    <scope>NUCLEOTIDE SEQUENCE [LARGE SCALE GENOMIC DNA]</scope>
    <source>
        <strain evidence="2 3">B05.10</strain>
    </source>
</reference>
<keyword evidence="1" id="KW-0472">Membrane</keyword>
<sequence>MPRTHVFHHSYNHRSFDSYGTRGEDWTGEETHAPIAGLDDLYPLAGLIKDVFVFGFGGGGVRVVVRARMRIIFGVLVLIAGGGLVEGIFAHFGRCYLVDDLSVG</sequence>
<proteinExistence type="predicted"/>
<dbReference type="AlphaFoldDB" id="A0A384JL06"/>
<dbReference type="EMBL" id="CP009810">
    <property type="protein sequence ID" value="ATZ51200.1"/>
    <property type="molecule type" value="Genomic_DNA"/>
</dbReference>
<protein>
    <submittedName>
        <fullName evidence="2">Uncharacterized protein</fullName>
    </submittedName>
</protein>
<dbReference type="VEuPathDB" id="FungiDB:Bcin06g06230"/>